<reference evidence="1 2" key="1">
    <citation type="journal article" date="2014" name="Genome Announc.">
        <title>Draft Genome Sequence of the Haloacid-Degrading Burkholderia caribensis Strain MBA4.</title>
        <authorList>
            <person name="Pan Y."/>
            <person name="Kong K.F."/>
            <person name="Tsang J.S."/>
        </authorList>
    </citation>
    <scope>NUCLEOTIDE SEQUENCE [LARGE SCALE GENOMIC DNA]</scope>
    <source>
        <strain evidence="1 2">MBA4</strain>
        <plasmid evidence="2">Plasmid</plasmid>
    </source>
</reference>
<accession>A0A0P0RNC6</accession>
<name>A0A0P0RNC6_9BURK</name>
<gene>
    <name evidence="1" type="ORF">K788_0001226</name>
</gene>
<proteinExistence type="predicted"/>
<dbReference type="AlphaFoldDB" id="A0A0P0RNC6"/>
<sequence length="43" mass="4864">MNQLPQDTVRQENALSQWSEGAAVAITVAKLRRKLSSAPVWRR</sequence>
<protein>
    <submittedName>
        <fullName evidence="1">Uncharacterized protein</fullName>
    </submittedName>
</protein>
<dbReference type="EMBL" id="CP012748">
    <property type="protein sequence ID" value="ALL70436.1"/>
    <property type="molecule type" value="Genomic_DNA"/>
</dbReference>
<dbReference type="KEGG" id="bcai:K788_0001226"/>
<organism evidence="1 2">
    <name type="scientific">Paraburkholderia caribensis MBA4</name>
    <dbReference type="NCBI Taxonomy" id="1323664"/>
    <lineage>
        <taxon>Bacteria</taxon>
        <taxon>Pseudomonadati</taxon>
        <taxon>Pseudomonadota</taxon>
        <taxon>Betaproteobacteria</taxon>
        <taxon>Burkholderiales</taxon>
        <taxon>Burkholderiaceae</taxon>
        <taxon>Paraburkholderia</taxon>
    </lineage>
</organism>
<evidence type="ECO:0000313" key="2">
    <source>
        <dbReference type="Proteomes" id="UP000019146"/>
    </source>
</evidence>
<evidence type="ECO:0000313" key="1">
    <source>
        <dbReference type="EMBL" id="ALL70436.1"/>
    </source>
</evidence>
<keyword evidence="1" id="KW-0614">Plasmid</keyword>
<geneLocation type="plasmid" evidence="2"/>
<dbReference type="Proteomes" id="UP000019146">
    <property type="component" value="Plasmid unnamed"/>
</dbReference>